<dbReference type="PROSITE" id="PS50012">
    <property type="entry name" value="RCC1_3"/>
    <property type="match status" value="6"/>
</dbReference>
<feature type="region of interest" description="Disordered" evidence="4">
    <location>
        <begin position="137"/>
        <end position="166"/>
    </location>
</feature>
<keyword evidence="7" id="KW-1185">Reference proteome</keyword>
<comment type="caution">
    <text evidence="6">The sequence shown here is derived from an EMBL/GenBank/DDBJ whole genome shotgun (WGS) entry which is preliminary data.</text>
</comment>
<dbReference type="OrthoDB" id="61110at2759"/>
<feature type="repeat" description="RCC1" evidence="3">
    <location>
        <begin position="432"/>
        <end position="484"/>
    </location>
</feature>
<feature type="repeat" description="RCC1" evidence="3">
    <location>
        <begin position="302"/>
        <end position="365"/>
    </location>
</feature>
<dbReference type="InterPro" id="IPR000408">
    <property type="entry name" value="Reg_chr_condens"/>
</dbReference>
<proteinExistence type="predicted"/>
<keyword evidence="2" id="KW-0677">Repeat</keyword>
<feature type="repeat" description="RCC1" evidence="3">
    <location>
        <begin position="57"/>
        <end position="112"/>
    </location>
</feature>
<gene>
    <name evidence="6" type="ORF">MMYC01_207291</name>
</gene>
<dbReference type="Gene3D" id="2.130.10.30">
    <property type="entry name" value="Regulator of chromosome condensation 1/beta-lactamase-inhibitor protein II"/>
    <property type="match status" value="1"/>
</dbReference>
<evidence type="ECO:0000256" key="4">
    <source>
        <dbReference type="SAM" id="MobiDB-lite"/>
    </source>
</evidence>
<dbReference type="GO" id="GO:0005085">
    <property type="term" value="F:guanyl-nucleotide exchange factor activity"/>
    <property type="evidence" value="ECO:0007669"/>
    <property type="project" value="TreeGrafter"/>
</dbReference>
<dbReference type="PANTHER" id="PTHR45982">
    <property type="entry name" value="REGULATOR OF CHROMOSOME CONDENSATION"/>
    <property type="match status" value="1"/>
</dbReference>
<name>A0A175VYX8_9PEZI</name>
<feature type="domain" description="RCC1-like" evidence="5">
    <location>
        <begin position="59"/>
        <end position="480"/>
    </location>
</feature>
<evidence type="ECO:0000256" key="2">
    <source>
        <dbReference type="ARBA" id="ARBA00022737"/>
    </source>
</evidence>
<dbReference type="SUPFAM" id="SSF50985">
    <property type="entry name" value="RCC1/BLIP-II"/>
    <property type="match status" value="1"/>
</dbReference>
<feature type="repeat" description="RCC1" evidence="3">
    <location>
        <begin position="245"/>
        <end position="301"/>
    </location>
</feature>
<dbReference type="PRINTS" id="PR00633">
    <property type="entry name" value="RCCNDNSATION"/>
</dbReference>
<dbReference type="InterPro" id="IPR058923">
    <property type="entry name" value="RCC1-like_dom"/>
</dbReference>
<dbReference type="VEuPathDB" id="FungiDB:MMYC01_207291"/>
<dbReference type="AlphaFoldDB" id="A0A175VYX8"/>
<evidence type="ECO:0000313" key="7">
    <source>
        <dbReference type="Proteomes" id="UP000078237"/>
    </source>
</evidence>
<dbReference type="EMBL" id="LCTW02000213">
    <property type="protein sequence ID" value="KXX76389.1"/>
    <property type="molecule type" value="Genomic_DNA"/>
</dbReference>
<evidence type="ECO:0000256" key="1">
    <source>
        <dbReference type="ARBA" id="ARBA00022658"/>
    </source>
</evidence>
<dbReference type="PROSITE" id="PS00626">
    <property type="entry name" value="RCC1_2"/>
    <property type="match status" value="2"/>
</dbReference>
<accession>A0A175VYX8</accession>
<feature type="region of interest" description="Disordered" evidence="4">
    <location>
        <begin position="1"/>
        <end position="54"/>
    </location>
</feature>
<evidence type="ECO:0000259" key="5">
    <source>
        <dbReference type="Pfam" id="PF25390"/>
    </source>
</evidence>
<feature type="compositionally biased region" description="Acidic residues" evidence="4">
    <location>
        <begin position="138"/>
        <end position="153"/>
    </location>
</feature>
<reference evidence="6 7" key="1">
    <citation type="journal article" date="2016" name="Genome Announc.">
        <title>Genome Sequence of Madurella mycetomatis mm55, Isolated from a Human Mycetoma Case in Sudan.</title>
        <authorList>
            <person name="Smit S."/>
            <person name="Derks M.F."/>
            <person name="Bervoets S."/>
            <person name="Fahal A."/>
            <person name="van Leeuwen W."/>
            <person name="van Belkum A."/>
            <person name="van de Sande W.W."/>
        </authorList>
    </citation>
    <scope>NUCLEOTIDE SEQUENCE [LARGE SCALE GENOMIC DNA]</scope>
    <source>
        <strain evidence="7">mm55</strain>
    </source>
</reference>
<organism evidence="6 7">
    <name type="scientific">Madurella mycetomatis</name>
    <dbReference type="NCBI Taxonomy" id="100816"/>
    <lineage>
        <taxon>Eukaryota</taxon>
        <taxon>Fungi</taxon>
        <taxon>Dikarya</taxon>
        <taxon>Ascomycota</taxon>
        <taxon>Pezizomycotina</taxon>
        <taxon>Sordariomycetes</taxon>
        <taxon>Sordariomycetidae</taxon>
        <taxon>Sordariales</taxon>
        <taxon>Sordariales incertae sedis</taxon>
        <taxon>Madurella</taxon>
    </lineage>
</organism>
<keyword evidence="1" id="KW-0344">Guanine-nucleotide releasing factor</keyword>
<dbReference type="InterPro" id="IPR051553">
    <property type="entry name" value="Ran_GTPase-activating"/>
</dbReference>
<dbReference type="GO" id="GO:0005737">
    <property type="term" value="C:cytoplasm"/>
    <property type="evidence" value="ECO:0007669"/>
    <property type="project" value="TreeGrafter"/>
</dbReference>
<dbReference type="Proteomes" id="UP000078237">
    <property type="component" value="Unassembled WGS sequence"/>
</dbReference>
<feature type="repeat" description="RCC1" evidence="3">
    <location>
        <begin position="192"/>
        <end position="244"/>
    </location>
</feature>
<evidence type="ECO:0000256" key="3">
    <source>
        <dbReference type="PROSITE-ProRule" id="PRU00235"/>
    </source>
</evidence>
<sequence>MAPTTKAVASDARNRRSGSKRTREDDGLAAPARKKRQTIPRPGPSKPALTDRPTQPLNIYVFGANSGGELGLGPSVKSGNVSRPRLNPYLSGPVGVVQVSLGAMHGAALTIDNRILTWGVNDHGALGRDTSWEATMVDADDNNSDGEGDDEGDLNPRESTPSAVDMSNLPADITFTQVAAADNATFALTSTGLVYGWGTFRSNDGELAFSPTVAVQPQPALIPSLKEVMKICCGSNHALALTADGSVYAWGKGSEGQLGRRFSLRVTGWKKEQLIPRKIPSLSKVVDIGTGPSHSFAIDHTGAVYGWGFNNAGQLGVIDIDGEVESDFKSAVFIPTPGRIKGLQEFGRITQITGGNFHTIAATEDGKCLTWGRLFSYATGLEIHNIAKPSIVHHSLTRYEPSFLKVPITVEGIEPLSIAAASEHSLTVTADHQIYTWGLNLTKQLGQKAEEVEVAAPLRHDSIMGKQVVWVGTGAQFSMLGEVAASSVGC</sequence>
<dbReference type="Pfam" id="PF25390">
    <property type="entry name" value="WD40_RLD"/>
    <property type="match status" value="1"/>
</dbReference>
<feature type="repeat" description="RCC1" evidence="3">
    <location>
        <begin position="113"/>
        <end position="191"/>
    </location>
</feature>
<protein>
    <submittedName>
        <fullName evidence="6">Protein pim1</fullName>
    </submittedName>
</protein>
<dbReference type="PROSITE" id="PS00625">
    <property type="entry name" value="RCC1_1"/>
    <property type="match status" value="1"/>
</dbReference>
<dbReference type="InterPro" id="IPR009091">
    <property type="entry name" value="RCC1/BLIP-II"/>
</dbReference>
<evidence type="ECO:0000313" key="6">
    <source>
        <dbReference type="EMBL" id="KXX76389.1"/>
    </source>
</evidence>
<dbReference type="PANTHER" id="PTHR45982:SF1">
    <property type="entry name" value="REGULATOR OF CHROMOSOME CONDENSATION"/>
    <property type="match status" value="1"/>
</dbReference>
<dbReference type="STRING" id="100816.A0A175VYX8"/>